<protein>
    <recommendedName>
        <fullName evidence="5">Lipoprotein</fullName>
    </recommendedName>
</protein>
<dbReference type="Proteomes" id="UP000181969">
    <property type="component" value="Unassembled WGS sequence"/>
</dbReference>
<name>A0A1I4EMW0_9LACT</name>
<dbReference type="OrthoDB" id="2111555at2"/>
<dbReference type="EMBL" id="FOTJ01000001">
    <property type="protein sequence ID" value="SFL07068.1"/>
    <property type="molecule type" value="Genomic_DNA"/>
</dbReference>
<dbReference type="PROSITE" id="PS51257">
    <property type="entry name" value="PROKAR_LIPOPROTEIN"/>
    <property type="match status" value="1"/>
</dbReference>
<sequence length="386" mass="40542">MKTTKLASIVTLSAASIFLLAACGNNNDSAKGSNDAKTEQSDSSKSADAFTGATAGANSFEDLQKGLSKNGSWLAAITKDMDASGKTLTVEGVYASKNQITRKLAAYAQDDNHVVTDRYTLTVDKVEVKSPGFKLSNGTIKGDVAVFAPGFGAQNGKGVDGKATIDGNLTFASQDLMDAYNKLPEEQKPKVTGETKVVEGKVLEFPMGAITIGEHGEVTHEFEGNGPDTQTGATTGTDAADVLASGLSAKGAWLVSGKSDIDAADKDITVDGIFMNENGQIQRTLALIAQNDKHQVTDSFTLTTKRLIIKSPGFDLEGGNIKGDVYVAENASIKARDMKGTDGKTIPSKINGNLYFSTQEQLDAYKALDAANQFKVSGEVAVKTAE</sequence>
<keyword evidence="2" id="KW-0732">Signal</keyword>
<accession>A0A1I4EMW0</accession>
<evidence type="ECO:0000256" key="1">
    <source>
        <dbReference type="SAM" id="MobiDB-lite"/>
    </source>
</evidence>
<feature type="region of interest" description="Disordered" evidence="1">
    <location>
        <begin position="29"/>
        <end position="48"/>
    </location>
</feature>
<reference evidence="3 4" key="1">
    <citation type="submission" date="2016-10" db="EMBL/GenBank/DDBJ databases">
        <authorList>
            <person name="de Groot N.N."/>
        </authorList>
    </citation>
    <scope>NUCLEOTIDE SEQUENCE [LARGE SCALE GENOMIC DNA]</scope>
    <source>
        <strain evidence="3 4">M79</strain>
    </source>
</reference>
<evidence type="ECO:0000313" key="3">
    <source>
        <dbReference type="EMBL" id="SFL07068.1"/>
    </source>
</evidence>
<dbReference type="AlphaFoldDB" id="A0A1I4EMW0"/>
<proteinExistence type="predicted"/>
<evidence type="ECO:0008006" key="5">
    <source>
        <dbReference type="Google" id="ProtNLM"/>
    </source>
</evidence>
<dbReference type="RefSeq" id="WP_074749848.1">
    <property type="nucleotide sequence ID" value="NZ_FOTJ01000001.1"/>
</dbReference>
<evidence type="ECO:0000256" key="2">
    <source>
        <dbReference type="SAM" id="SignalP"/>
    </source>
</evidence>
<feature type="signal peptide" evidence="2">
    <location>
        <begin position="1"/>
        <end position="21"/>
    </location>
</feature>
<evidence type="ECO:0000313" key="4">
    <source>
        <dbReference type="Proteomes" id="UP000181969"/>
    </source>
</evidence>
<organism evidence="3 4">
    <name type="scientific">Lactococcus garvieae</name>
    <dbReference type="NCBI Taxonomy" id="1363"/>
    <lineage>
        <taxon>Bacteria</taxon>
        <taxon>Bacillati</taxon>
        <taxon>Bacillota</taxon>
        <taxon>Bacilli</taxon>
        <taxon>Lactobacillales</taxon>
        <taxon>Streptococcaceae</taxon>
        <taxon>Lactococcus</taxon>
    </lineage>
</organism>
<gene>
    <name evidence="3" type="ORF">SAMN05216438_10187</name>
</gene>
<feature type="chain" id="PRO_5039157773" description="Lipoprotein" evidence="2">
    <location>
        <begin position="22"/>
        <end position="386"/>
    </location>
</feature>